<accession>A0A559KBF1</accession>
<comment type="caution">
    <text evidence="4">The sequence shown here is derived from an EMBL/GenBank/DDBJ whole genome shotgun (WGS) entry which is preliminary data.</text>
</comment>
<dbReference type="InterPro" id="IPR000917">
    <property type="entry name" value="Sulfatase_N"/>
</dbReference>
<dbReference type="GO" id="GO:0016740">
    <property type="term" value="F:transferase activity"/>
    <property type="evidence" value="ECO:0007669"/>
    <property type="project" value="UniProtKB-KW"/>
</dbReference>
<evidence type="ECO:0000259" key="3">
    <source>
        <dbReference type="Pfam" id="PF00884"/>
    </source>
</evidence>
<feature type="domain" description="Sulfatase N-terminal" evidence="3">
    <location>
        <begin position="11"/>
        <end position="367"/>
    </location>
</feature>
<dbReference type="PANTHER" id="PTHR45953:SF1">
    <property type="entry name" value="IDURONATE 2-SULFATASE"/>
    <property type="match status" value="1"/>
</dbReference>
<dbReference type="OrthoDB" id="9762324at2"/>
<name>A0A559KBF1_9BACL</name>
<gene>
    <name evidence="4" type="ORF">FPZ49_13545</name>
</gene>
<evidence type="ECO:0000313" key="5">
    <source>
        <dbReference type="Proteomes" id="UP000317036"/>
    </source>
</evidence>
<dbReference type="Pfam" id="PF00884">
    <property type="entry name" value="Sulfatase"/>
    <property type="match status" value="1"/>
</dbReference>
<sequence length="496" mass="56457">MSSASALNNQPNILIFMPDQMQAQVTLPGHLCHMPNVNRLASEGVSFTYAYPPMAHCCPARASFMTGLYPTQHGVFNNVSNDQALRTTLNDGVEMFSEKLQDVGYQLFYSGKWHVSATEMPRDRGWAELHMREQKLDHGSRREAFRKLKADKAEADRERGEIARPGWGSYRLYGTSDERYEDTKDYRTVQAAIEQLDRLKDSSDPWCMFVGPTAPHDPFIVPEKYAKMYDPSKVQLPPNFHDDMKDKPGIYRRMKSVFSQLTEDEVKESIAHYWGFCTMVDDLFGEVLEALERNGQLDNTIVMFVSDHGEHAGAHGLYCKGISTFDEGYRVPFIIRAPQLAEHGGRAMDEFVSLMDAAPTILELAGAQPLGKCSGLSLVPFLRGTQPERWRDSLFTQCNGTELYYINRMVKTKRYKFVYNPSDLDELYDLQADPHELVNIADHPGMEGIVKEMYTRMWEHAFSAEDNCFVRYIPVTTAQYGPYVVSQASQSQPSYT</sequence>
<keyword evidence="2 4" id="KW-0378">Hydrolase</keyword>
<protein>
    <submittedName>
        <fullName evidence="4">Sulfatase-like hydrolase/transferase</fullName>
    </submittedName>
</protein>
<dbReference type="GO" id="GO:0005737">
    <property type="term" value="C:cytoplasm"/>
    <property type="evidence" value="ECO:0007669"/>
    <property type="project" value="TreeGrafter"/>
</dbReference>
<reference evidence="4 5" key="1">
    <citation type="submission" date="2019-07" db="EMBL/GenBank/DDBJ databases">
        <authorList>
            <person name="Kim J."/>
        </authorList>
    </citation>
    <scope>NUCLEOTIDE SEQUENCE [LARGE SCALE GENOMIC DNA]</scope>
    <source>
        <strain evidence="4 5">JC52</strain>
    </source>
</reference>
<evidence type="ECO:0000256" key="2">
    <source>
        <dbReference type="ARBA" id="ARBA00022801"/>
    </source>
</evidence>
<dbReference type="GO" id="GO:0046872">
    <property type="term" value="F:metal ion binding"/>
    <property type="evidence" value="ECO:0007669"/>
    <property type="project" value="UniProtKB-KW"/>
</dbReference>
<dbReference type="Proteomes" id="UP000317036">
    <property type="component" value="Unassembled WGS sequence"/>
</dbReference>
<keyword evidence="5" id="KW-1185">Reference proteome</keyword>
<dbReference type="GO" id="GO:0008484">
    <property type="term" value="F:sulfuric ester hydrolase activity"/>
    <property type="evidence" value="ECO:0007669"/>
    <property type="project" value="TreeGrafter"/>
</dbReference>
<dbReference type="CDD" id="cd16033">
    <property type="entry name" value="sulfatase_like"/>
    <property type="match status" value="1"/>
</dbReference>
<evidence type="ECO:0000256" key="1">
    <source>
        <dbReference type="ARBA" id="ARBA00022723"/>
    </source>
</evidence>
<keyword evidence="4" id="KW-0808">Transferase</keyword>
<proteinExistence type="predicted"/>
<dbReference type="AlphaFoldDB" id="A0A559KBF1"/>
<dbReference type="RefSeq" id="WP_144847456.1">
    <property type="nucleotide sequence ID" value="NZ_VNJI01000014.1"/>
</dbReference>
<organism evidence="4 5">
    <name type="scientific">Paenibacillus cremeus</name>
    <dbReference type="NCBI Taxonomy" id="2163881"/>
    <lineage>
        <taxon>Bacteria</taxon>
        <taxon>Bacillati</taxon>
        <taxon>Bacillota</taxon>
        <taxon>Bacilli</taxon>
        <taxon>Bacillales</taxon>
        <taxon>Paenibacillaceae</taxon>
        <taxon>Paenibacillus</taxon>
    </lineage>
</organism>
<dbReference type="PANTHER" id="PTHR45953">
    <property type="entry name" value="IDURONATE 2-SULFATASE"/>
    <property type="match status" value="1"/>
</dbReference>
<evidence type="ECO:0000313" key="4">
    <source>
        <dbReference type="EMBL" id="TVY09460.1"/>
    </source>
</evidence>
<dbReference type="EMBL" id="VNJI01000014">
    <property type="protein sequence ID" value="TVY09460.1"/>
    <property type="molecule type" value="Genomic_DNA"/>
</dbReference>
<dbReference type="SUPFAM" id="SSF53649">
    <property type="entry name" value="Alkaline phosphatase-like"/>
    <property type="match status" value="1"/>
</dbReference>
<keyword evidence="1" id="KW-0479">Metal-binding</keyword>
<dbReference type="InterPro" id="IPR017850">
    <property type="entry name" value="Alkaline_phosphatase_core_sf"/>
</dbReference>
<dbReference type="Gene3D" id="3.40.720.10">
    <property type="entry name" value="Alkaline Phosphatase, subunit A"/>
    <property type="match status" value="1"/>
</dbReference>